<dbReference type="AlphaFoldDB" id="A0A5B7CFG0"/>
<protein>
    <submittedName>
        <fullName evidence="2">Uncharacterized protein</fullName>
    </submittedName>
</protein>
<dbReference type="EMBL" id="VSRR010000003">
    <property type="protein sequence ID" value="MPC07544.1"/>
    <property type="molecule type" value="Genomic_DNA"/>
</dbReference>
<dbReference type="Proteomes" id="UP000324222">
    <property type="component" value="Unassembled WGS sequence"/>
</dbReference>
<reference evidence="2 3" key="1">
    <citation type="submission" date="2019-05" db="EMBL/GenBank/DDBJ databases">
        <title>Another draft genome of Portunus trituberculatus and its Hox gene families provides insights of decapod evolution.</title>
        <authorList>
            <person name="Jeong J.-H."/>
            <person name="Song I."/>
            <person name="Kim S."/>
            <person name="Choi T."/>
            <person name="Kim D."/>
            <person name="Ryu S."/>
            <person name="Kim W."/>
        </authorList>
    </citation>
    <scope>NUCLEOTIDE SEQUENCE [LARGE SCALE GENOMIC DNA]</scope>
    <source>
        <tissue evidence="2">Muscle</tissue>
    </source>
</reference>
<name>A0A5B7CFG0_PORTR</name>
<feature type="region of interest" description="Disordered" evidence="1">
    <location>
        <begin position="83"/>
        <end position="152"/>
    </location>
</feature>
<dbReference type="InterPro" id="IPR027878">
    <property type="entry name" value="DUF4551"/>
</dbReference>
<feature type="compositionally biased region" description="Low complexity" evidence="1">
    <location>
        <begin position="111"/>
        <end position="132"/>
    </location>
</feature>
<gene>
    <name evidence="2" type="ORF">E2C01_000107</name>
</gene>
<accession>A0A5B7CFG0</accession>
<evidence type="ECO:0000256" key="1">
    <source>
        <dbReference type="SAM" id="MobiDB-lite"/>
    </source>
</evidence>
<dbReference type="OrthoDB" id="8193839at2759"/>
<organism evidence="2 3">
    <name type="scientific">Portunus trituberculatus</name>
    <name type="common">Swimming crab</name>
    <name type="synonym">Neptunus trituberculatus</name>
    <dbReference type="NCBI Taxonomy" id="210409"/>
    <lineage>
        <taxon>Eukaryota</taxon>
        <taxon>Metazoa</taxon>
        <taxon>Ecdysozoa</taxon>
        <taxon>Arthropoda</taxon>
        <taxon>Crustacea</taxon>
        <taxon>Multicrustacea</taxon>
        <taxon>Malacostraca</taxon>
        <taxon>Eumalacostraca</taxon>
        <taxon>Eucarida</taxon>
        <taxon>Decapoda</taxon>
        <taxon>Pleocyemata</taxon>
        <taxon>Brachyura</taxon>
        <taxon>Eubrachyura</taxon>
        <taxon>Portunoidea</taxon>
        <taxon>Portunidae</taxon>
        <taxon>Portuninae</taxon>
        <taxon>Portunus</taxon>
    </lineage>
</organism>
<feature type="compositionally biased region" description="Basic and acidic residues" evidence="1">
    <location>
        <begin position="143"/>
        <end position="152"/>
    </location>
</feature>
<dbReference type="PANTHER" id="PTHR35354:SF1">
    <property type="entry name" value="RGD1561648"/>
    <property type="match status" value="1"/>
</dbReference>
<feature type="region of interest" description="Disordered" evidence="1">
    <location>
        <begin position="201"/>
        <end position="234"/>
    </location>
</feature>
<feature type="compositionally biased region" description="Basic and acidic residues" evidence="1">
    <location>
        <begin position="98"/>
        <end position="109"/>
    </location>
</feature>
<sequence length="409" mass="45763">MILVRPEHASSTPHVHDLPEFLRGGVRDKTTHILVRYRPSRRSSLVKLKLSPPSQPSPSCINEESEEEDAFEEATHALAKAAHDTASVCSDPLTSLHTPRDSLDGRRDSFSLNREPLLSSRSSSHLLLPPNHDQVSSLSRAKSPPDHIYSDHSHSSMIADVLSRVGQQITRSTTPDTLPRTKMSRSLSALETYHRSSPLALELPTRSKSVLDKPSTGHQPQRSQSLNLRDVTDGNDDEREVHLYTLSTSTLLFHLLHSLWVSSSLINTAKPEGIRPVFPEISSEHGLEHAFGQIQAQLLTSSTLEHQFSILQELQEGVKKFSTVKRLVWRHVSVENWLFYGVPQMLSLLQPDSSGAASGYEAALIHQYCTVLANLIHHNPRALQYCITTYAEELRQLSAKTSYYEFSKV</sequence>
<feature type="compositionally biased region" description="Polar residues" evidence="1">
    <location>
        <begin position="216"/>
        <end position="227"/>
    </location>
</feature>
<dbReference type="PANTHER" id="PTHR35354">
    <property type="entry name" value="RGD1561648"/>
    <property type="match status" value="1"/>
</dbReference>
<evidence type="ECO:0000313" key="2">
    <source>
        <dbReference type="EMBL" id="MPC07544.1"/>
    </source>
</evidence>
<proteinExistence type="predicted"/>
<keyword evidence="3" id="KW-1185">Reference proteome</keyword>
<evidence type="ECO:0000313" key="3">
    <source>
        <dbReference type="Proteomes" id="UP000324222"/>
    </source>
</evidence>
<dbReference type="Pfam" id="PF15087">
    <property type="entry name" value="DUF4551"/>
    <property type="match status" value="1"/>
</dbReference>
<comment type="caution">
    <text evidence="2">The sequence shown here is derived from an EMBL/GenBank/DDBJ whole genome shotgun (WGS) entry which is preliminary data.</text>
</comment>